<dbReference type="InterPro" id="IPR004681">
    <property type="entry name" value="TRAP_DctM"/>
</dbReference>
<keyword evidence="5 7" id="KW-1133">Transmembrane helix</keyword>
<feature type="transmembrane region" description="Helical" evidence="7">
    <location>
        <begin position="399"/>
        <end position="422"/>
    </location>
</feature>
<feature type="transmembrane region" description="Helical" evidence="7">
    <location>
        <begin position="353"/>
        <end position="371"/>
    </location>
</feature>
<keyword evidence="10" id="KW-1185">Reference proteome</keyword>
<feature type="transmembrane region" description="Helical" evidence="7">
    <location>
        <begin position="62"/>
        <end position="84"/>
    </location>
</feature>
<dbReference type="PIRSF" id="PIRSF006066">
    <property type="entry name" value="HI0050"/>
    <property type="match status" value="1"/>
</dbReference>
<dbReference type="RefSeq" id="WP_106231052.1">
    <property type="nucleotide sequence ID" value="NZ_PVTM01000009.1"/>
</dbReference>
<evidence type="ECO:0000256" key="5">
    <source>
        <dbReference type="ARBA" id="ARBA00022989"/>
    </source>
</evidence>
<dbReference type="InterPro" id="IPR010656">
    <property type="entry name" value="DctM"/>
</dbReference>
<comment type="subunit">
    <text evidence="7">The complex comprises the extracytoplasmic solute receptor protein and the two transmembrane proteins.</text>
</comment>
<protein>
    <recommendedName>
        <fullName evidence="7">TRAP transporter large permease protein</fullName>
    </recommendedName>
</protein>
<feature type="domain" description="TRAP C4-dicarboxylate transport system permease DctM subunit" evidence="8">
    <location>
        <begin position="11"/>
        <end position="459"/>
    </location>
</feature>
<keyword evidence="7" id="KW-0813">Transport</keyword>
<feature type="transmembrane region" description="Helical" evidence="7">
    <location>
        <begin position="248"/>
        <end position="276"/>
    </location>
</feature>
<evidence type="ECO:0000259" key="8">
    <source>
        <dbReference type="Pfam" id="PF06808"/>
    </source>
</evidence>
<gene>
    <name evidence="9" type="ORF">BCL64_10923</name>
</gene>
<evidence type="ECO:0000256" key="6">
    <source>
        <dbReference type="ARBA" id="ARBA00023136"/>
    </source>
</evidence>
<keyword evidence="2" id="KW-1003">Cell membrane</keyword>
<dbReference type="AlphaFoldDB" id="A0A2T0VLN1"/>
<comment type="function">
    <text evidence="7">Part of the tripartite ATP-independent periplasmic (TRAP) transport system.</text>
</comment>
<evidence type="ECO:0000256" key="4">
    <source>
        <dbReference type="ARBA" id="ARBA00022692"/>
    </source>
</evidence>
<evidence type="ECO:0000256" key="7">
    <source>
        <dbReference type="RuleBase" id="RU369079"/>
    </source>
</evidence>
<dbReference type="EMBL" id="PVTM01000009">
    <property type="protein sequence ID" value="PRY71084.1"/>
    <property type="molecule type" value="Genomic_DNA"/>
</dbReference>
<evidence type="ECO:0000313" key="9">
    <source>
        <dbReference type="EMBL" id="PRY71084.1"/>
    </source>
</evidence>
<dbReference type="PANTHER" id="PTHR33362">
    <property type="entry name" value="SIALIC ACID TRAP TRANSPORTER PERMEASE PROTEIN SIAT-RELATED"/>
    <property type="match status" value="1"/>
</dbReference>
<dbReference type="Pfam" id="PF06808">
    <property type="entry name" value="DctM"/>
    <property type="match status" value="1"/>
</dbReference>
<dbReference type="Proteomes" id="UP000239896">
    <property type="component" value="Unassembled WGS sequence"/>
</dbReference>
<reference evidence="9 10" key="1">
    <citation type="submission" date="2018-03" db="EMBL/GenBank/DDBJ databases">
        <title>Comparative analysis of microorganisms from saline springs in Andes Mountain Range, Colombia.</title>
        <authorList>
            <person name="Rubin E."/>
        </authorList>
    </citation>
    <scope>NUCLEOTIDE SEQUENCE [LARGE SCALE GENOMIC DNA]</scope>
    <source>
        <strain evidence="9 10">USBA 854</strain>
    </source>
</reference>
<feature type="transmembrane region" description="Helical" evidence="7">
    <location>
        <begin position="202"/>
        <end position="227"/>
    </location>
</feature>
<feature type="transmembrane region" description="Helical" evidence="7">
    <location>
        <begin position="434"/>
        <end position="456"/>
    </location>
</feature>
<comment type="similarity">
    <text evidence="7">Belongs to the TRAP transporter large permease family.</text>
</comment>
<proteinExistence type="inferred from homology"/>
<dbReference type="GO" id="GO:0022857">
    <property type="term" value="F:transmembrane transporter activity"/>
    <property type="evidence" value="ECO:0007669"/>
    <property type="project" value="UniProtKB-UniRule"/>
</dbReference>
<comment type="caution">
    <text evidence="7">Lacks conserved residue(s) required for the propagation of feature annotation.</text>
</comment>
<comment type="caution">
    <text evidence="9">The sequence shown here is derived from an EMBL/GenBank/DDBJ whole genome shotgun (WGS) entry which is preliminary data.</text>
</comment>
<evidence type="ECO:0000256" key="3">
    <source>
        <dbReference type="ARBA" id="ARBA00022519"/>
    </source>
</evidence>
<sequence length="467" mass="49217">MLEFMPLVLFLVICLVLMAGYPVALSLAGTALAFAGLGLGLEALGVDAHFDSGYLGAFPNRLYGIMTNQTLLAVPLFVLMGVLLEKSKVAETLLDAMAMLFGSLRGGLGISVTLVGMLLAASTGIVGATVVTMGLMSLPTMLKRGYSMPLATGTICATGTLGQIIPPSIALVLLGDVLSSAYQQAQLSMGIFSPKTVSVGDLFMGALVPGLILVVLYIAYVSVVAWLRPQSAPPADRRELMAELGHEGGLGWLLLKGLVPPIVLIVAVLGSILGGFATPTEASAVGAFGAMVLALAYRRLDLQTLKEVLRSTTHVTTMVFMILIGAALFSLVFRAYGGEELVTGLFENMPGGVIGATLIVMLVIFLLGFILDFIEITFVVVPIVGPILLAMGLDPIWLGIMIAINLQTSFLTPPFGFALFYLRGVAPDSVPTSAIYKGVMPFIGLQLCMLLALAWFPELATWLPDQF</sequence>
<feature type="transmembrane region" description="Helical" evidence="7">
    <location>
        <begin position="96"/>
        <end position="119"/>
    </location>
</feature>
<dbReference type="GO" id="GO:0005886">
    <property type="term" value="C:plasma membrane"/>
    <property type="evidence" value="ECO:0007669"/>
    <property type="project" value="UniProtKB-SubCell"/>
</dbReference>
<accession>A0A2T0VLN1</accession>
<dbReference type="PANTHER" id="PTHR33362:SF7">
    <property type="entry name" value="SLL1103 PROTEIN"/>
    <property type="match status" value="1"/>
</dbReference>
<feature type="transmembrane region" description="Helical" evidence="7">
    <location>
        <begin position="312"/>
        <end position="333"/>
    </location>
</feature>
<keyword evidence="3 7" id="KW-0997">Cell inner membrane</keyword>
<evidence type="ECO:0000256" key="2">
    <source>
        <dbReference type="ARBA" id="ARBA00022475"/>
    </source>
</evidence>
<feature type="transmembrane region" description="Helical" evidence="7">
    <location>
        <begin position="376"/>
        <end position="393"/>
    </location>
</feature>
<comment type="subcellular location">
    <subcellularLocation>
        <location evidence="1 7">Cell inner membrane</location>
        <topology evidence="1 7">Multi-pass membrane protein</topology>
    </subcellularLocation>
</comment>
<keyword evidence="6 7" id="KW-0472">Membrane</keyword>
<dbReference type="NCBIfam" id="TIGR00786">
    <property type="entry name" value="dctM"/>
    <property type="match status" value="1"/>
</dbReference>
<organism evidence="9 10">
    <name type="scientific">Halomonas ventosae</name>
    <dbReference type="NCBI Taxonomy" id="229007"/>
    <lineage>
        <taxon>Bacteria</taxon>
        <taxon>Pseudomonadati</taxon>
        <taxon>Pseudomonadota</taxon>
        <taxon>Gammaproteobacteria</taxon>
        <taxon>Oceanospirillales</taxon>
        <taxon>Halomonadaceae</taxon>
        <taxon>Halomonas</taxon>
    </lineage>
</organism>
<evidence type="ECO:0000256" key="1">
    <source>
        <dbReference type="ARBA" id="ARBA00004429"/>
    </source>
</evidence>
<feature type="transmembrane region" description="Helical" evidence="7">
    <location>
        <begin position="282"/>
        <end position="300"/>
    </location>
</feature>
<name>A0A2T0VLN1_9GAMM</name>
<evidence type="ECO:0000313" key="10">
    <source>
        <dbReference type="Proteomes" id="UP000239896"/>
    </source>
</evidence>
<keyword evidence="4 7" id="KW-0812">Transmembrane</keyword>